<evidence type="ECO:0000256" key="3">
    <source>
        <dbReference type="ARBA" id="ARBA00022448"/>
    </source>
</evidence>
<comment type="similarity">
    <text evidence="2">Belongs to the YSL (TC 2.A.67.2) family.</text>
</comment>
<dbReference type="EMBL" id="JAIWQS010000010">
    <property type="protein sequence ID" value="KAJ8752752.1"/>
    <property type="molecule type" value="Genomic_DNA"/>
</dbReference>
<comment type="subcellular location">
    <subcellularLocation>
        <location evidence="1">Membrane</location>
        <topology evidence="1">Multi-pass membrane protein</topology>
    </subcellularLocation>
</comment>
<evidence type="ECO:0000313" key="9">
    <source>
        <dbReference type="Proteomes" id="UP001159364"/>
    </source>
</evidence>
<feature type="transmembrane region" description="Helical" evidence="7">
    <location>
        <begin position="33"/>
        <end position="52"/>
    </location>
</feature>
<feature type="transmembrane region" description="Helical" evidence="7">
    <location>
        <begin position="73"/>
        <end position="95"/>
    </location>
</feature>
<protein>
    <submittedName>
        <fullName evidence="8">Uncharacterized protein</fullName>
    </submittedName>
</protein>
<keyword evidence="3" id="KW-0813">Transport</keyword>
<evidence type="ECO:0000256" key="1">
    <source>
        <dbReference type="ARBA" id="ARBA00004141"/>
    </source>
</evidence>
<keyword evidence="4 7" id="KW-0812">Transmembrane</keyword>
<name>A0AAV8SKF9_9ROSI</name>
<reference evidence="8 9" key="1">
    <citation type="submission" date="2021-09" db="EMBL/GenBank/DDBJ databases">
        <title>Genomic insights and catalytic innovation underlie evolution of tropane alkaloids biosynthesis.</title>
        <authorList>
            <person name="Wang Y.-J."/>
            <person name="Tian T."/>
            <person name="Huang J.-P."/>
            <person name="Huang S.-X."/>
        </authorList>
    </citation>
    <scope>NUCLEOTIDE SEQUENCE [LARGE SCALE GENOMIC DNA]</scope>
    <source>
        <strain evidence="8">KIB-2018</strain>
        <tissue evidence="8">Leaf</tissue>
    </source>
</reference>
<keyword evidence="9" id="KW-1185">Reference proteome</keyword>
<evidence type="ECO:0000313" key="8">
    <source>
        <dbReference type="EMBL" id="KAJ8752752.1"/>
    </source>
</evidence>
<dbReference type="PANTHER" id="PTHR31645:SF76">
    <property type="entry name" value="METAL-NICOTIANAMINE TRANSPORTER YSL8-RELATED"/>
    <property type="match status" value="1"/>
</dbReference>
<dbReference type="InterPro" id="IPR004813">
    <property type="entry name" value="OPT"/>
</dbReference>
<evidence type="ECO:0000256" key="6">
    <source>
        <dbReference type="ARBA" id="ARBA00023136"/>
    </source>
</evidence>
<evidence type="ECO:0000256" key="5">
    <source>
        <dbReference type="ARBA" id="ARBA00022989"/>
    </source>
</evidence>
<comment type="caution">
    <text evidence="8">The sequence shown here is derived from an EMBL/GenBank/DDBJ whole genome shotgun (WGS) entry which is preliminary data.</text>
</comment>
<evidence type="ECO:0000256" key="7">
    <source>
        <dbReference type="SAM" id="Phobius"/>
    </source>
</evidence>
<evidence type="ECO:0000256" key="4">
    <source>
        <dbReference type="ARBA" id="ARBA00022692"/>
    </source>
</evidence>
<gene>
    <name evidence="8" type="ORF">K2173_007062</name>
</gene>
<dbReference type="AlphaFoldDB" id="A0AAV8SKF9"/>
<dbReference type="GO" id="GO:0016020">
    <property type="term" value="C:membrane"/>
    <property type="evidence" value="ECO:0007669"/>
    <property type="project" value="UniProtKB-SubCell"/>
</dbReference>
<keyword evidence="6 7" id="KW-0472">Membrane</keyword>
<evidence type="ECO:0000256" key="2">
    <source>
        <dbReference type="ARBA" id="ARBA00010276"/>
    </source>
</evidence>
<organism evidence="8 9">
    <name type="scientific">Erythroxylum novogranatense</name>
    <dbReference type="NCBI Taxonomy" id="1862640"/>
    <lineage>
        <taxon>Eukaryota</taxon>
        <taxon>Viridiplantae</taxon>
        <taxon>Streptophyta</taxon>
        <taxon>Embryophyta</taxon>
        <taxon>Tracheophyta</taxon>
        <taxon>Spermatophyta</taxon>
        <taxon>Magnoliopsida</taxon>
        <taxon>eudicotyledons</taxon>
        <taxon>Gunneridae</taxon>
        <taxon>Pentapetalae</taxon>
        <taxon>rosids</taxon>
        <taxon>fabids</taxon>
        <taxon>Malpighiales</taxon>
        <taxon>Erythroxylaceae</taxon>
        <taxon>Erythroxylum</taxon>
    </lineage>
</organism>
<feature type="transmembrane region" description="Helical" evidence="7">
    <location>
        <begin position="119"/>
        <end position="140"/>
    </location>
</feature>
<dbReference type="GO" id="GO:0035673">
    <property type="term" value="F:oligopeptide transmembrane transporter activity"/>
    <property type="evidence" value="ECO:0007669"/>
    <property type="project" value="InterPro"/>
</dbReference>
<dbReference type="Pfam" id="PF03169">
    <property type="entry name" value="OPT"/>
    <property type="match status" value="1"/>
</dbReference>
<keyword evidence="5 7" id="KW-1133">Transmembrane helix</keyword>
<feature type="transmembrane region" description="Helical" evidence="7">
    <location>
        <begin position="7"/>
        <end position="27"/>
    </location>
</feature>
<accession>A0AAV8SKF9</accession>
<proteinExistence type="inferred from homology"/>
<dbReference type="PANTHER" id="PTHR31645">
    <property type="entry name" value="OLIGOPEPTIDE TRANSPORTER YGL114W-RELATED"/>
    <property type="match status" value="1"/>
</dbReference>
<sequence>MAKPVDLRALFVSLVLGVLFSFIVMKLNLTTGIIPSLNVSAGLLGFFFVKMWTKLLQKAGFFKQPFTRQENTVIQTCVVATSGIVFSGGFGSYLFGMSTTIAKKSAETNPGKNIKDPSLHWMIGFLFVVSFLGLFSVLPLRKIMVKDFKLTYPSGTAAAHLINSFHTPQGAKLAKKQVKALGKFFSFSFFWGCFQWFFTAGDDCGFVNSPSFGLQAYEHKFYFDFSATYVGGHDLPTSYQHFLAGWSHSIMGYHVAPYRQPERSWVSRKSQVYKPPWPARLQGVHCHI</sequence>
<dbReference type="Proteomes" id="UP001159364">
    <property type="component" value="Linkage Group LG10"/>
</dbReference>
<dbReference type="InterPro" id="IPR045035">
    <property type="entry name" value="YSL-like"/>
</dbReference>